<dbReference type="Pfam" id="PF13472">
    <property type="entry name" value="Lipase_GDSL_2"/>
    <property type="match status" value="1"/>
</dbReference>
<comment type="caution">
    <text evidence="2">The sequence shown here is derived from an EMBL/GenBank/DDBJ whole genome shotgun (WGS) entry which is preliminary data.</text>
</comment>
<dbReference type="CDD" id="cd01834">
    <property type="entry name" value="SGNH_hydrolase_like_2"/>
    <property type="match status" value="1"/>
</dbReference>
<accession>A0A7W9SMN6</accession>
<dbReference type="AlphaFoldDB" id="A0A7W9SMN6"/>
<name>A0A7W9SMN6_ARMRO</name>
<evidence type="ECO:0000313" key="2">
    <source>
        <dbReference type="EMBL" id="MBB6048773.1"/>
    </source>
</evidence>
<dbReference type="EMBL" id="JACHGW010000001">
    <property type="protein sequence ID" value="MBB6048773.1"/>
    <property type="molecule type" value="Genomic_DNA"/>
</dbReference>
<dbReference type="PANTHER" id="PTHR30383:SF5">
    <property type="entry name" value="SGNH HYDROLASE-TYPE ESTERASE DOMAIN-CONTAINING PROTEIN"/>
    <property type="match status" value="1"/>
</dbReference>
<dbReference type="InterPro" id="IPR013830">
    <property type="entry name" value="SGNH_hydro"/>
</dbReference>
<dbReference type="Proteomes" id="UP000520814">
    <property type="component" value="Unassembled WGS sequence"/>
</dbReference>
<dbReference type="InterPro" id="IPR051532">
    <property type="entry name" value="Ester_Hydrolysis_Enzymes"/>
</dbReference>
<dbReference type="Gene3D" id="3.40.50.1110">
    <property type="entry name" value="SGNH hydrolase"/>
    <property type="match status" value="1"/>
</dbReference>
<protein>
    <submittedName>
        <fullName evidence="2">Lysophospholipase L1-like esterase</fullName>
    </submittedName>
</protein>
<dbReference type="InterPro" id="IPR036514">
    <property type="entry name" value="SGNH_hydro_sf"/>
</dbReference>
<evidence type="ECO:0000313" key="3">
    <source>
        <dbReference type="Proteomes" id="UP000520814"/>
    </source>
</evidence>
<reference evidence="2 3" key="1">
    <citation type="submission" date="2020-08" db="EMBL/GenBank/DDBJ databases">
        <title>Genomic Encyclopedia of Type Strains, Phase IV (KMG-IV): sequencing the most valuable type-strain genomes for metagenomic binning, comparative biology and taxonomic classification.</title>
        <authorList>
            <person name="Goeker M."/>
        </authorList>
    </citation>
    <scope>NUCLEOTIDE SEQUENCE [LARGE SCALE GENOMIC DNA]</scope>
    <source>
        <strain evidence="2 3">DSM 23562</strain>
    </source>
</reference>
<sequence>MMIQKRTDALVAFAPNSRILFQGDSITDGNRGRSADPNHILGHGYAFIIAAKHGAAFPERKLVFLNRGISGNQVTDLAARWQRDTLELKPDLLSILIGVNDNGRAPLDIFEPTYDKLLTEARADNPKLRLVLLEPFCLPVGHTLERGEAWGAELTERQKLTARLAKKHDAVLVPCQRVFTDACKRASADYWIWDGIHPTYSGHQLLADAWVEAVRKAKWSK</sequence>
<gene>
    <name evidence="2" type="ORF">HNQ39_000535</name>
</gene>
<feature type="domain" description="SGNH hydrolase-type esterase" evidence="1">
    <location>
        <begin position="23"/>
        <end position="205"/>
    </location>
</feature>
<dbReference type="GO" id="GO:0004622">
    <property type="term" value="F:phosphatidylcholine lysophospholipase activity"/>
    <property type="evidence" value="ECO:0007669"/>
    <property type="project" value="TreeGrafter"/>
</dbReference>
<dbReference type="SUPFAM" id="SSF52266">
    <property type="entry name" value="SGNH hydrolase"/>
    <property type="match status" value="1"/>
</dbReference>
<dbReference type="PANTHER" id="PTHR30383">
    <property type="entry name" value="THIOESTERASE 1/PROTEASE 1/LYSOPHOSPHOLIPASE L1"/>
    <property type="match status" value="1"/>
</dbReference>
<dbReference type="RefSeq" id="WP_221289763.1">
    <property type="nucleotide sequence ID" value="NZ_JACHGW010000001.1"/>
</dbReference>
<keyword evidence="3" id="KW-1185">Reference proteome</keyword>
<organism evidence="2 3">
    <name type="scientific">Armatimonas rosea</name>
    <dbReference type="NCBI Taxonomy" id="685828"/>
    <lineage>
        <taxon>Bacteria</taxon>
        <taxon>Bacillati</taxon>
        <taxon>Armatimonadota</taxon>
        <taxon>Armatimonadia</taxon>
        <taxon>Armatimonadales</taxon>
        <taxon>Armatimonadaceae</taxon>
        <taxon>Armatimonas</taxon>
    </lineage>
</organism>
<evidence type="ECO:0000259" key="1">
    <source>
        <dbReference type="Pfam" id="PF13472"/>
    </source>
</evidence>
<proteinExistence type="predicted"/>